<proteinExistence type="predicted"/>
<accession>A0A6B0GP14</accession>
<organism evidence="2 3">
    <name type="scientific">Halomarina oriensis</name>
    <dbReference type="NCBI Taxonomy" id="671145"/>
    <lineage>
        <taxon>Archaea</taxon>
        <taxon>Methanobacteriati</taxon>
        <taxon>Methanobacteriota</taxon>
        <taxon>Stenosarchaea group</taxon>
        <taxon>Halobacteria</taxon>
        <taxon>Halobacteriales</taxon>
        <taxon>Natronomonadaceae</taxon>
        <taxon>Halomarina</taxon>
    </lineage>
</organism>
<evidence type="ECO:0000313" key="3">
    <source>
        <dbReference type="Proteomes" id="UP000451471"/>
    </source>
</evidence>
<name>A0A6B0GP14_9EURY</name>
<dbReference type="AlphaFoldDB" id="A0A6B0GP14"/>
<keyword evidence="3" id="KW-1185">Reference proteome</keyword>
<protein>
    <submittedName>
        <fullName evidence="2">Uncharacterized protein</fullName>
    </submittedName>
</protein>
<gene>
    <name evidence="2" type="ORF">GQS65_19015</name>
</gene>
<dbReference type="Proteomes" id="UP000451471">
    <property type="component" value="Unassembled WGS sequence"/>
</dbReference>
<evidence type="ECO:0000313" key="2">
    <source>
        <dbReference type="EMBL" id="MWG36552.1"/>
    </source>
</evidence>
<feature type="region of interest" description="Disordered" evidence="1">
    <location>
        <begin position="1"/>
        <end position="27"/>
    </location>
</feature>
<dbReference type="EMBL" id="WSZK01000036">
    <property type="protein sequence ID" value="MWG36552.1"/>
    <property type="molecule type" value="Genomic_DNA"/>
</dbReference>
<dbReference type="RefSeq" id="WP_158206205.1">
    <property type="nucleotide sequence ID" value="NZ_WSZK01000036.1"/>
</dbReference>
<sequence>MASDSEPWWSQSNPGRDKRIRTQLETTGTDHVNLVAVTYGVGGPEGDTLDEREYDYLCVLDATGVDEHGDPLVVGVPAGAVLDADALVTMSDTEARRHGVLPDYATPVDE</sequence>
<comment type="caution">
    <text evidence="2">The sequence shown here is derived from an EMBL/GenBank/DDBJ whole genome shotgun (WGS) entry which is preliminary data.</text>
</comment>
<reference evidence="2 3" key="1">
    <citation type="submission" date="2019-12" db="EMBL/GenBank/DDBJ databases">
        <title>Halocatena pleomorpha gen. nov. sp. nov., an extremely halophilic archaeon of family Halobacteriaceae isolated from saltpan soil.</title>
        <authorList>
            <person name="Pal Y."/>
            <person name="Verma A."/>
            <person name="Krishnamurthi S."/>
            <person name="Kumar P."/>
        </authorList>
    </citation>
    <scope>NUCLEOTIDE SEQUENCE [LARGE SCALE GENOMIC DNA]</scope>
    <source>
        <strain evidence="2 3">JCM 16495</strain>
    </source>
</reference>
<evidence type="ECO:0000256" key="1">
    <source>
        <dbReference type="SAM" id="MobiDB-lite"/>
    </source>
</evidence>